<accession>A0A9W9ZY88</accession>
<dbReference type="OrthoDB" id="6110697at2759"/>
<protein>
    <submittedName>
        <fullName evidence="4">Oncoprotein-induced transcript 3 protein</fullName>
    </submittedName>
</protein>
<dbReference type="EMBL" id="MU825571">
    <property type="protein sequence ID" value="KAJ7388194.1"/>
    <property type="molecule type" value="Genomic_DNA"/>
</dbReference>
<dbReference type="PANTHER" id="PTHR14002:SF43">
    <property type="entry name" value="DELTA-LIKE PROTEIN"/>
    <property type="match status" value="1"/>
</dbReference>
<evidence type="ECO:0000313" key="4">
    <source>
        <dbReference type="EMBL" id="KAJ7388194.1"/>
    </source>
</evidence>
<dbReference type="Gene3D" id="2.60.40.3210">
    <property type="entry name" value="Zona pellucida, ZP-N domain"/>
    <property type="match status" value="1"/>
</dbReference>
<evidence type="ECO:0000256" key="2">
    <source>
        <dbReference type="ARBA" id="ARBA00023157"/>
    </source>
</evidence>
<gene>
    <name evidence="4" type="primary">OIT3_8</name>
    <name evidence="4" type="ORF">OS493_039299</name>
</gene>
<comment type="caution">
    <text evidence="4">The sequence shown here is derived from an EMBL/GenBank/DDBJ whole genome shotgun (WGS) entry which is preliminary data.</text>
</comment>
<feature type="domain" description="ZP" evidence="3">
    <location>
        <begin position="27"/>
        <end position="168"/>
    </location>
</feature>
<evidence type="ECO:0000256" key="1">
    <source>
        <dbReference type="ARBA" id="ARBA00022729"/>
    </source>
</evidence>
<organism evidence="4 5">
    <name type="scientific">Desmophyllum pertusum</name>
    <dbReference type="NCBI Taxonomy" id="174260"/>
    <lineage>
        <taxon>Eukaryota</taxon>
        <taxon>Metazoa</taxon>
        <taxon>Cnidaria</taxon>
        <taxon>Anthozoa</taxon>
        <taxon>Hexacorallia</taxon>
        <taxon>Scleractinia</taxon>
        <taxon>Caryophylliina</taxon>
        <taxon>Caryophylliidae</taxon>
        <taxon>Desmophyllum</taxon>
    </lineage>
</organism>
<dbReference type="AlphaFoldDB" id="A0A9W9ZY88"/>
<dbReference type="InterPro" id="IPR055356">
    <property type="entry name" value="ZP-N"/>
</dbReference>
<dbReference type="PANTHER" id="PTHR14002">
    <property type="entry name" value="ENDOGLIN/TGF-BETA RECEPTOR TYPE III"/>
    <property type="match status" value="1"/>
</dbReference>
<evidence type="ECO:0000313" key="5">
    <source>
        <dbReference type="Proteomes" id="UP001163046"/>
    </source>
</evidence>
<keyword evidence="5" id="KW-1185">Reference proteome</keyword>
<keyword evidence="1" id="KW-0732">Signal</keyword>
<dbReference type="Pfam" id="PF23344">
    <property type="entry name" value="ZP-N"/>
    <property type="match status" value="1"/>
</dbReference>
<dbReference type="InterPro" id="IPR001507">
    <property type="entry name" value="ZP_dom"/>
</dbReference>
<proteinExistence type="predicted"/>
<keyword evidence="2" id="KW-1015">Disulfide bond</keyword>
<feature type="non-terminal residue" evidence="4">
    <location>
        <position position="1"/>
    </location>
</feature>
<dbReference type="Proteomes" id="UP001163046">
    <property type="component" value="Unassembled WGS sequence"/>
</dbReference>
<reference evidence="4" key="1">
    <citation type="submission" date="2023-01" db="EMBL/GenBank/DDBJ databases">
        <title>Genome assembly of the deep-sea coral Lophelia pertusa.</title>
        <authorList>
            <person name="Herrera S."/>
            <person name="Cordes E."/>
        </authorList>
    </citation>
    <scope>NUCLEOTIDE SEQUENCE</scope>
    <source>
        <strain evidence="4">USNM1676648</strain>
        <tissue evidence="4">Polyp</tissue>
    </source>
</reference>
<dbReference type="PROSITE" id="PS51034">
    <property type="entry name" value="ZP_2"/>
    <property type="match status" value="1"/>
</dbReference>
<sequence>LTTRIATTQTPSPTPTPTRHEHGFIVLCLPAEMHVHIKRKSLPDFVDPSLLRLDDPRCGVVQMDDNDVMLTTPLKSCGTTRRTYDEHVSFHNKVVAESGVGLERSLAEFPFRCSYKKLPSASVMNNFQPLYKGGQEQPLYLYDLLRFKVSEEEDISFLGTVNNIFIVV</sequence>
<name>A0A9W9ZY88_9CNID</name>
<evidence type="ECO:0000259" key="3">
    <source>
        <dbReference type="PROSITE" id="PS51034"/>
    </source>
</evidence>